<accession>A0ABS7Y5E5</accession>
<evidence type="ECO:0008006" key="4">
    <source>
        <dbReference type="Google" id="ProtNLM"/>
    </source>
</evidence>
<dbReference type="EMBL" id="JAIUJS010000007">
    <property type="protein sequence ID" value="MCA0154062.1"/>
    <property type="molecule type" value="Genomic_DNA"/>
</dbReference>
<dbReference type="Proteomes" id="UP001198402">
    <property type="component" value="Unassembled WGS sequence"/>
</dbReference>
<proteinExistence type="predicted"/>
<organism evidence="2 3">
    <name type="scientific">Winogradskyella vincentii</name>
    <dbReference type="NCBI Taxonomy" id="2877122"/>
    <lineage>
        <taxon>Bacteria</taxon>
        <taxon>Pseudomonadati</taxon>
        <taxon>Bacteroidota</taxon>
        <taxon>Flavobacteriia</taxon>
        <taxon>Flavobacteriales</taxon>
        <taxon>Flavobacteriaceae</taxon>
        <taxon>Winogradskyella</taxon>
    </lineage>
</organism>
<feature type="transmembrane region" description="Helical" evidence="1">
    <location>
        <begin position="12"/>
        <end position="31"/>
    </location>
</feature>
<evidence type="ECO:0000256" key="1">
    <source>
        <dbReference type="SAM" id="Phobius"/>
    </source>
</evidence>
<feature type="transmembrane region" description="Helical" evidence="1">
    <location>
        <begin position="198"/>
        <end position="218"/>
    </location>
</feature>
<sequence length="229" mass="25727">MDNIQKNFETRFTGWAFILAAILLWFGWALSPHHIGEYIVASDFEAIGESVWTWIWIYRIHIFGWVTMGISLFALVAATARKPYRVIILPGAGMVIIGTFTLAIANAYFYNFGAWGVGETAGKTAMEIEAFVNDILYTNQYVTCFIRFGRVFSGVGLVLLGFAFIKWHMVSKLLGWFTALLGLAAMVVIMGIPDNFEIYKPLFHVKVLWLVAMGAVILKNGINLPKIEE</sequence>
<reference evidence="3" key="1">
    <citation type="submission" date="2023-07" db="EMBL/GenBank/DDBJ databases">
        <authorList>
            <person name="Yue Y."/>
        </authorList>
    </citation>
    <scope>NUCLEOTIDE SEQUENCE [LARGE SCALE GENOMIC DNA]</scope>
    <source>
        <strain evidence="3">2Y89</strain>
    </source>
</reference>
<feature type="transmembrane region" description="Helical" evidence="1">
    <location>
        <begin position="51"/>
        <end position="75"/>
    </location>
</feature>
<keyword evidence="1" id="KW-0472">Membrane</keyword>
<keyword evidence="3" id="KW-1185">Reference proteome</keyword>
<evidence type="ECO:0000313" key="2">
    <source>
        <dbReference type="EMBL" id="MCA0154062.1"/>
    </source>
</evidence>
<feature type="transmembrane region" description="Helical" evidence="1">
    <location>
        <begin position="87"/>
        <end position="110"/>
    </location>
</feature>
<feature type="transmembrane region" description="Helical" evidence="1">
    <location>
        <begin position="145"/>
        <end position="166"/>
    </location>
</feature>
<keyword evidence="1" id="KW-1133">Transmembrane helix</keyword>
<feature type="transmembrane region" description="Helical" evidence="1">
    <location>
        <begin position="173"/>
        <end position="192"/>
    </location>
</feature>
<dbReference type="RefSeq" id="WP_224479013.1">
    <property type="nucleotide sequence ID" value="NZ_JAIUJS010000007.1"/>
</dbReference>
<keyword evidence="1" id="KW-0812">Transmembrane</keyword>
<gene>
    <name evidence="2" type="ORF">LBV24_12595</name>
</gene>
<comment type="caution">
    <text evidence="2">The sequence shown here is derived from an EMBL/GenBank/DDBJ whole genome shotgun (WGS) entry which is preliminary data.</text>
</comment>
<evidence type="ECO:0000313" key="3">
    <source>
        <dbReference type="Proteomes" id="UP001198402"/>
    </source>
</evidence>
<name>A0ABS7Y5E5_9FLAO</name>
<protein>
    <recommendedName>
        <fullName evidence="4">DUF4386 domain-containing protein</fullName>
    </recommendedName>
</protein>